<comment type="caution">
    <text evidence="7">The sequence shown here is derived from an EMBL/GenBank/DDBJ whole genome shotgun (WGS) entry which is preliminary data.</text>
</comment>
<name>A0A831W5R6_9GAMM</name>
<evidence type="ECO:0000259" key="5">
    <source>
        <dbReference type="Pfam" id="PF25917"/>
    </source>
</evidence>
<feature type="coiled-coil region" evidence="2">
    <location>
        <begin position="147"/>
        <end position="233"/>
    </location>
</feature>
<dbReference type="Proteomes" id="UP000886251">
    <property type="component" value="Unassembled WGS sequence"/>
</dbReference>
<feature type="domain" description="Multidrug resistance protein MdtA-like barrel-sandwich hybrid" evidence="5">
    <location>
        <begin position="95"/>
        <end position="258"/>
    </location>
</feature>
<keyword evidence="4" id="KW-0472">Membrane</keyword>
<dbReference type="GO" id="GO:1990281">
    <property type="term" value="C:efflux pump complex"/>
    <property type="evidence" value="ECO:0007669"/>
    <property type="project" value="TreeGrafter"/>
</dbReference>
<protein>
    <submittedName>
        <fullName evidence="7">Efflux RND transporter periplasmic adaptor subunit</fullName>
    </submittedName>
</protein>
<evidence type="ECO:0000313" key="7">
    <source>
        <dbReference type="EMBL" id="HEB96603.1"/>
    </source>
</evidence>
<dbReference type="SUPFAM" id="SSF111369">
    <property type="entry name" value="HlyD-like secretion proteins"/>
    <property type="match status" value="1"/>
</dbReference>
<dbReference type="Gene3D" id="2.40.50.100">
    <property type="match status" value="1"/>
</dbReference>
<dbReference type="PANTHER" id="PTHR30469:SF15">
    <property type="entry name" value="HLYD FAMILY OF SECRETION PROTEINS"/>
    <property type="match status" value="1"/>
</dbReference>
<dbReference type="Gene3D" id="2.40.30.170">
    <property type="match status" value="1"/>
</dbReference>
<dbReference type="GO" id="GO:0015562">
    <property type="term" value="F:efflux transmembrane transporter activity"/>
    <property type="evidence" value="ECO:0007669"/>
    <property type="project" value="TreeGrafter"/>
</dbReference>
<dbReference type="InterPro" id="IPR058637">
    <property type="entry name" value="YknX-like_C"/>
</dbReference>
<feature type="transmembrane region" description="Helical" evidence="4">
    <location>
        <begin position="40"/>
        <end position="59"/>
    </location>
</feature>
<accession>A0A831W5R6</accession>
<evidence type="ECO:0000256" key="3">
    <source>
        <dbReference type="SAM" id="MobiDB-lite"/>
    </source>
</evidence>
<dbReference type="Pfam" id="PF25989">
    <property type="entry name" value="YknX_C"/>
    <property type="match status" value="1"/>
</dbReference>
<gene>
    <name evidence="7" type="ORF">ENI96_09270</name>
</gene>
<feature type="domain" description="YknX-like C-terminal permuted SH3-like" evidence="6">
    <location>
        <begin position="350"/>
        <end position="415"/>
    </location>
</feature>
<dbReference type="EMBL" id="DRKP01000105">
    <property type="protein sequence ID" value="HEB96603.1"/>
    <property type="molecule type" value="Genomic_DNA"/>
</dbReference>
<comment type="similarity">
    <text evidence="1">Belongs to the membrane fusion protein (MFP) (TC 8.A.1) family.</text>
</comment>
<proteinExistence type="inferred from homology"/>
<keyword evidence="2" id="KW-0175">Coiled coil</keyword>
<dbReference type="InterPro" id="IPR006143">
    <property type="entry name" value="RND_pump_MFP"/>
</dbReference>
<sequence length="420" mass="46469">MRPLHRHRERPVPVTSYSNHATPPARRGQGAVLNNRTRRFLFTVLFLLALAAVIGLILVKGPLAPVEVQTAPVRRGDLQPARFGVGTVEARRSYDIGPNRSGRLLALQVDHGDRVRKGQVLGRMDPVDLPQRLRSADKAVQKMEHMVEASRARMAEVKTRLAQAEDDARRYRELGRKKQVSQELVEAKLTEARSLADQYRAAAADLDAAEHDLERSRADRDAIQAQIDDLRLLSPADGLVVARRVEPGSVVVAGSPVLQIIDPATLWVRTRIDQKGEAALARGLDAEIVLRSAPERPLKGRVERIELVADSLTEERWVDVAFERIPDGLAIGSLANVTIHLPLQRDLLWIPSVALHRRDGREGVWMLDAGRARFHPVETGVRTLDGKVQVRAGLKEGDLVIGYTAHALEEGVKLKARSGD</sequence>
<dbReference type="Gene3D" id="1.10.287.470">
    <property type="entry name" value="Helix hairpin bin"/>
    <property type="match status" value="1"/>
</dbReference>
<evidence type="ECO:0000256" key="4">
    <source>
        <dbReference type="SAM" id="Phobius"/>
    </source>
</evidence>
<evidence type="ECO:0000256" key="1">
    <source>
        <dbReference type="ARBA" id="ARBA00009477"/>
    </source>
</evidence>
<organism evidence="7">
    <name type="scientific">Sedimenticola thiotaurini</name>
    <dbReference type="NCBI Taxonomy" id="1543721"/>
    <lineage>
        <taxon>Bacteria</taxon>
        <taxon>Pseudomonadati</taxon>
        <taxon>Pseudomonadota</taxon>
        <taxon>Gammaproteobacteria</taxon>
        <taxon>Chromatiales</taxon>
        <taxon>Sedimenticolaceae</taxon>
        <taxon>Sedimenticola</taxon>
    </lineage>
</organism>
<keyword evidence="4" id="KW-0812">Transmembrane</keyword>
<dbReference type="Gene3D" id="2.40.420.20">
    <property type="match status" value="1"/>
</dbReference>
<dbReference type="PANTHER" id="PTHR30469">
    <property type="entry name" value="MULTIDRUG RESISTANCE PROTEIN MDTA"/>
    <property type="match status" value="1"/>
</dbReference>
<feature type="region of interest" description="Disordered" evidence="3">
    <location>
        <begin position="1"/>
        <end position="29"/>
    </location>
</feature>
<reference evidence="7" key="1">
    <citation type="journal article" date="2020" name="mSystems">
        <title>Genome- and Community-Level Interaction Insights into Carbon Utilization and Element Cycling Functions of Hydrothermarchaeota in Hydrothermal Sediment.</title>
        <authorList>
            <person name="Zhou Z."/>
            <person name="Liu Y."/>
            <person name="Xu W."/>
            <person name="Pan J."/>
            <person name="Luo Z.H."/>
            <person name="Li M."/>
        </authorList>
    </citation>
    <scope>NUCLEOTIDE SEQUENCE [LARGE SCALE GENOMIC DNA]</scope>
    <source>
        <strain evidence="7">HyVt-443</strain>
    </source>
</reference>
<dbReference type="AlphaFoldDB" id="A0A831W5R6"/>
<dbReference type="InterPro" id="IPR058625">
    <property type="entry name" value="MdtA-like_BSH"/>
</dbReference>
<dbReference type="NCBIfam" id="TIGR01730">
    <property type="entry name" value="RND_mfp"/>
    <property type="match status" value="1"/>
</dbReference>
<evidence type="ECO:0000259" key="6">
    <source>
        <dbReference type="Pfam" id="PF25989"/>
    </source>
</evidence>
<dbReference type="Pfam" id="PF25917">
    <property type="entry name" value="BSH_RND"/>
    <property type="match status" value="1"/>
</dbReference>
<evidence type="ECO:0000256" key="2">
    <source>
        <dbReference type="SAM" id="Coils"/>
    </source>
</evidence>
<keyword evidence="4" id="KW-1133">Transmembrane helix</keyword>